<sequence length="518" mass="57871">MPARISEAQLPPAAAAPLVPATFRPKRPTVLSYGLGADSTAILLMFLADPAAHGLEPDLSDLIVVHAVTGDEFSDSLDYVNRLVLPLLRAHSVRLAQVCRGGKSDTDGVLVLDDSRAPRRIHSAGPWRLSDELRTAGTVPQLANGQRRCSIRFKGWVLDNWAAAEFGEQTYRRVIGYHADELGRAEKDSVIQRRLNTEAGRTICQPHYPLILARMDRAAVETLVLDRLGEPIKKSYCAMCPFSGVCASRDRHEERLRAHPHVAAEVLRLEYVSMALNERMSLYGPAGSLYRRLTEDGRNREVLEAFETGLDQTPYAVYEVRRITFVGRTKACRDWHVPKCTSPKWWCTRERTARCRRIHAHAAFEINLAGARIPSELRCDGPDGCRGRLKKGQSWRSVRTIYEGPRDQAELIVTRYADLYPDRVRLRTGETSHIRRAHYFETDGLPSAEAFLVAAPAGVLDKQRAGFETRWNEMTGGAGTAFRPLRDLPRPAPRRRKPSAGPVPVRQAKVIGDVVLIA</sequence>
<evidence type="ECO:0000313" key="2">
    <source>
        <dbReference type="EMBL" id="GAA0574779.1"/>
    </source>
</evidence>
<dbReference type="RefSeq" id="WP_346161743.1">
    <property type="nucleotide sequence ID" value="NZ_BAAABZ010000099.1"/>
</dbReference>
<evidence type="ECO:0000256" key="1">
    <source>
        <dbReference type="SAM" id="MobiDB-lite"/>
    </source>
</evidence>
<evidence type="ECO:0000313" key="3">
    <source>
        <dbReference type="Proteomes" id="UP001501576"/>
    </source>
</evidence>
<protein>
    <recommendedName>
        <fullName evidence="4">Phosphoadenosine phosphosulphate reductase domain-containing protein</fullName>
    </recommendedName>
</protein>
<comment type="caution">
    <text evidence="2">The sequence shown here is derived from an EMBL/GenBank/DDBJ whole genome shotgun (WGS) entry which is preliminary data.</text>
</comment>
<gene>
    <name evidence="2" type="ORF">GCM10010390_92180</name>
</gene>
<accession>A0ABN1EVL7</accession>
<keyword evidence="3" id="KW-1185">Reference proteome</keyword>
<reference evidence="2 3" key="1">
    <citation type="journal article" date="2019" name="Int. J. Syst. Evol. Microbiol.">
        <title>The Global Catalogue of Microorganisms (GCM) 10K type strain sequencing project: providing services to taxonomists for standard genome sequencing and annotation.</title>
        <authorList>
            <consortium name="The Broad Institute Genomics Platform"/>
            <consortium name="The Broad Institute Genome Sequencing Center for Infectious Disease"/>
            <person name="Wu L."/>
            <person name="Ma J."/>
        </authorList>
    </citation>
    <scope>NUCLEOTIDE SEQUENCE [LARGE SCALE GENOMIC DNA]</scope>
    <source>
        <strain evidence="2 3">JCM 5052</strain>
    </source>
</reference>
<name>A0ABN1EVL7_9ACTN</name>
<feature type="region of interest" description="Disordered" evidence="1">
    <location>
        <begin position="477"/>
        <end position="503"/>
    </location>
</feature>
<dbReference type="Proteomes" id="UP001501576">
    <property type="component" value="Unassembled WGS sequence"/>
</dbReference>
<organism evidence="2 3">
    <name type="scientific">Streptomyces mordarskii</name>
    <dbReference type="NCBI Taxonomy" id="1226758"/>
    <lineage>
        <taxon>Bacteria</taxon>
        <taxon>Bacillati</taxon>
        <taxon>Actinomycetota</taxon>
        <taxon>Actinomycetes</taxon>
        <taxon>Kitasatosporales</taxon>
        <taxon>Streptomycetaceae</taxon>
        <taxon>Streptomyces</taxon>
    </lineage>
</organism>
<dbReference type="EMBL" id="BAAABZ010000099">
    <property type="protein sequence ID" value="GAA0574779.1"/>
    <property type="molecule type" value="Genomic_DNA"/>
</dbReference>
<proteinExistence type="predicted"/>
<evidence type="ECO:0008006" key="4">
    <source>
        <dbReference type="Google" id="ProtNLM"/>
    </source>
</evidence>